<dbReference type="RefSeq" id="WP_249303693.1">
    <property type="nucleotide sequence ID" value="NZ_CP060634.1"/>
</dbReference>
<name>A0A7G9G658_9FIRM</name>
<dbReference type="InterPro" id="IPR043779">
    <property type="entry name" value="DUF5721"/>
</dbReference>
<evidence type="ECO:0000313" key="1">
    <source>
        <dbReference type="EMBL" id="QNM06290.1"/>
    </source>
</evidence>
<dbReference type="Proteomes" id="UP000515823">
    <property type="component" value="Chromosome"/>
</dbReference>
<organism evidence="1 2">
    <name type="scientific">Qiania dongpingensis</name>
    <dbReference type="NCBI Taxonomy" id="2763669"/>
    <lineage>
        <taxon>Bacteria</taxon>
        <taxon>Bacillati</taxon>
        <taxon>Bacillota</taxon>
        <taxon>Clostridia</taxon>
        <taxon>Lachnospirales</taxon>
        <taxon>Lachnospiraceae</taxon>
        <taxon>Qiania</taxon>
    </lineage>
</organism>
<reference evidence="1 2" key="1">
    <citation type="submission" date="2020-08" db="EMBL/GenBank/DDBJ databases">
        <authorList>
            <person name="Liu C."/>
            <person name="Sun Q."/>
        </authorList>
    </citation>
    <scope>NUCLEOTIDE SEQUENCE [LARGE SCALE GENOMIC DNA]</scope>
    <source>
        <strain evidence="1 2">NSJ-38</strain>
    </source>
</reference>
<dbReference type="Pfam" id="PF18988">
    <property type="entry name" value="DUF5721"/>
    <property type="match status" value="1"/>
</dbReference>
<dbReference type="EMBL" id="CP060634">
    <property type="protein sequence ID" value="QNM06290.1"/>
    <property type="molecule type" value="Genomic_DNA"/>
</dbReference>
<protein>
    <submittedName>
        <fullName evidence="1">Uncharacterized protein</fullName>
    </submittedName>
</protein>
<sequence>MIALNIPDKKDFTSKLFLQDTFDSFLVSQASFTTSITVSLDGSLHRDYFTDAEWEEMEQHDFARWPLLKPLCYQVVKGRRLPEHFKVVFVLSRSNTEKLLSETGLSISAEQVSGLFLNVRYDQGTLQCVTGVSLSFFTPDKSLDRAWDDMIRRYFRSKEIFWEEN</sequence>
<proteinExistence type="predicted"/>
<dbReference type="KEGG" id="qdo:H9Q78_03870"/>
<evidence type="ECO:0000313" key="2">
    <source>
        <dbReference type="Proteomes" id="UP000515823"/>
    </source>
</evidence>
<gene>
    <name evidence="1" type="ORF">H9Q78_03870</name>
</gene>
<dbReference type="AlphaFoldDB" id="A0A7G9G658"/>
<accession>A0A7G9G658</accession>
<keyword evidence="2" id="KW-1185">Reference proteome</keyword>